<protein>
    <submittedName>
        <fullName evidence="1">Amino acid permease</fullName>
    </submittedName>
</protein>
<name>A0ACD1ABE6_9FIRM</name>
<proteinExistence type="predicted"/>
<gene>
    <name evidence="1" type="ORF">FRZ06_10720</name>
</gene>
<organism evidence="1 2">
    <name type="scientific">Anoxybacterium hadale</name>
    <dbReference type="NCBI Taxonomy" id="3408580"/>
    <lineage>
        <taxon>Bacteria</taxon>
        <taxon>Bacillati</taxon>
        <taxon>Bacillota</taxon>
        <taxon>Clostridia</taxon>
        <taxon>Peptostreptococcales</taxon>
        <taxon>Anaerovoracaceae</taxon>
        <taxon>Anoxybacterium</taxon>
    </lineage>
</organism>
<keyword evidence="2" id="KW-1185">Reference proteome</keyword>
<dbReference type="Proteomes" id="UP000594014">
    <property type="component" value="Chromosome"/>
</dbReference>
<evidence type="ECO:0000313" key="1">
    <source>
        <dbReference type="EMBL" id="QOX63785.1"/>
    </source>
</evidence>
<reference evidence="1" key="1">
    <citation type="submission" date="2019-08" db="EMBL/GenBank/DDBJ databases">
        <title>Genome sequence of Clostridiales bacterium MT110.</title>
        <authorList>
            <person name="Cao J."/>
        </authorList>
    </citation>
    <scope>NUCLEOTIDE SEQUENCE</scope>
    <source>
        <strain evidence="1">MT110</strain>
    </source>
</reference>
<accession>A0ACD1ABE6</accession>
<evidence type="ECO:0000313" key="2">
    <source>
        <dbReference type="Proteomes" id="UP000594014"/>
    </source>
</evidence>
<dbReference type="EMBL" id="CP042469">
    <property type="protein sequence ID" value="QOX63785.1"/>
    <property type="molecule type" value="Genomic_DNA"/>
</dbReference>
<sequence length="465" mass="50040">MKLIKNIRDRSSSPTCSGEQSGQLKREIGLWSATAIIVGQMIGTGIYMLPQGFAQLSNPKASFLGLVITGLGTVFLAVSFARLGERSPVTGSAVAYTKEAFGDLPAFIVGWSYWCGCWIANGAIIVGGISYAGYFFPALANSTLSQIVLSVVVIWIYTAINYLGVKAAGNLNLILTLVKLVPLLLFMVIAAFHIDPQNYSTVSSPDVSGISTLPIAVAFALWSFIGFEGASVNAGEVKDAATVKKATLIGTIFVVLIYLILIILAAGNMPQDKLVASASPFSDIIQQATGGYWAGGLISLGVVVSAFGCIGAWILSGARVAYSLGEQGLFPKKFAQTHPKYRTPDFALLLNGVLMSVVMFLSYFNTSISLYNFLVLLAVVSYLIFYAFGAASDLMLSVQFRRPLNIMDFIRKGAVSLIAFYYSVYTVFGSGAEYVMYGFLLILIGIPFFIYVKLKQKEYPINSKG</sequence>